<dbReference type="Proteomes" id="UP000221980">
    <property type="component" value="Unassembled WGS sequence"/>
</dbReference>
<evidence type="ECO:0000313" key="3">
    <source>
        <dbReference type="Proteomes" id="UP000221980"/>
    </source>
</evidence>
<dbReference type="EMBL" id="NITZ01000009">
    <property type="protein sequence ID" value="PHM48624.1"/>
    <property type="molecule type" value="Genomic_DNA"/>
</dbReference>
<proteinExistence type="predicted"/>
<organism evidence="2 3">
    <name type="scientific">Xenorhabdus miraniensis</name>
    <dbReference type="NCBI Taxonomy" id="351674"/>
    <lineage>
        <taxon>Bacteria</taxon>
        <taxon>Pseudomonadati</taxon>
        <taxon>Pseudomonadota</taxon>
        <taxon>Gammaproteobacteria</taxon>
        <taxon>Enterobacterales</taxon>
        <taxon>Morganellaceae</taxon>
        <taxon>Xenorhabdus</taxon>
    </lineage>
</organism>
<dbReference type="AlphaFoldDB" id="A0A2D0JRQ4"/>
<accession>A0A2D0JRQ4</accession>
<reference evidence="2 3" key="1">
    <citation type="journal article" date="2017" name="Nat. Microbiol.">
        <title>Natural product diversity associated with the nematode symbionts Photorhabdus and Xenorhabdus.</title>
        <authorList>
            <person name="Tobias N.J."/>
            <person name="Wolff H."/>
            <person name="Djahanschiri B."/>
            <person name="Grundmann F."/>
            <person name="Kronenwerth M."/>
            <person name="Shi Y.M."/>
            <person name="Simonyi S."/>
            <person name="Grun P."/>
            <person name="Shapiro-Ilan D."/>
            <person name="Pidot S.J."/>
            <person name="Stinear T.P."/>
            <person name="Ebersberger I."/>
            <person name="Bode H.B."/>
        </authorList>
    </citation>
    <scope>NUCLEOTIDE SEQUENCE [LARGE SCALE GENOMIC DNA]</scope>
    <source>
        <strain evidence="2 3">DSM 17902</strain>
    </source>
</reference>
<keyword evidence="3" id="KW-1185">Reference proteome</keyword>
<protein>
    <submittedName>
        <fullName evidence="2">Uncharacterized protein</fullName>
    </submittedName>
</protein>
<comment type="caution">
    <text evidence="2">The sequence shown here is derived from an EMBL/GenBank/DDBJ whole genome shotgun (WGS) entry which is preliminary data.</text>
</comment>
<sequence>MINQTIINYLHSVYPELEIDTRYLRGYPSEKISKFELHPKS</sequence>
<evidence type="ECO:0000313" key="2">
    <source>
        <dbReference type="EMBL" id="PHM48957.1"/>
    </source>
</evidence>
<evidence type="ECO:0000313" key="1">
    <source>
        <dbReference type="EMBL" id="PHM48624.1"/>
    </source>
</evidence>
<gene>
    <name evidence="2" type="ORF">Xmir_01731</name>
    <name evidence="1" type="ORF">Xmir_02106</name>
</gene>
<dbReference type="EMBL" id="NITZ01000007">
    <property type="protein sequence ID" value="PHM48957.1"/>
    <property type="molecule type" value="Genomic_DNA"/>
</dbReference>
<name>A0A2D0JRQ4_9GAMM</name>